<feature type="domain" description="SGNH hydrolase-type esterase" evidence="1">
    <location>
        <begin position="72"/>
        <end position="227"/>
    </location>
</feature>
<dbReference type="InterPro" id="IPR036514">
    <property type="entry name" value="SGNH_hydro_sf"/>
</dbReference>
<name>A0ABX0J7U1_9BACL</name>
<dbReference type="Pfam" id="PF13472">
    <property type="entry name" value="Lipase_GDSL_2"/>
    <property type="match status" value="1"/>
</dbReference>
<dbReference type="EMBL" id="JAAOIW010000005">
    <property type="protein sequence ID" value="NHN31450.1"/>
    <property type="molecule type" value="Genomic_DNA"/>
</dbReference>
<accession>A0ABX0J7U1</accession>
<dbReference type="Proteomes" id="UP001165962">
    <property type="component" value="Unassembled WGS sequence"/>
</dbReference>
<dbReference type="InterPro" id="IPR051532">
    <property type="entry name" value="Ester_Hydrolysis_Enzymes"/>
</dbReference>
<organism evidence="2 3">
    <name type="scientific">Paenibacillus agricola</name>
    <dbReference type="NCBI Taxonomy" id="2716264"/>
    <lineage>
        <taxon>Bacteria</taxon>
        <taxon>Bacillati</taxon>
        <taxon>Bacillota</taxon>
        <taxon>Bacilli</taxon>
        <taxon>Bacillales</taxon>
        <taxon>Paenibacillaceae</taxon>
        <taxon>Paenibacillus</taxon>
    </lineage>
</organism>
<comment type="caution">
    <text evidence="2">The sequence shown here is derived from an EMBL/GenBank/DDBJ whole genome shotgun (WGS) entry which is preliminary data.</text>
</comment>
<dbReference type="PANTHER" id="PTHR30383:SF5">
    <property type="entry name" value="SGNH HYDROLASE-TYPE ESTERASE DOMAIN-CONTAINING PROTEIN"/>
    <property type="match status" value="1"/>
</dbReference>
<dbReference type="Gene3D" id="3.40.50.1110">
    <property type="entry name" value="SGNH hydrolase"/>
    <property type="match status" value="1"/>
</dbReference>
<evidence type="ECO:0000259" key="1">
    <source>
        <dbReference type="Pfam" id="PF13472"/>
    </source>
</evidence>
<evidence type="ECO:0000313" key="2">
    <source>
        <dbReference type="EMBL" id="NHN31450.1"/>
    </source>
</evidence>
<reference evidence="2" key="1">
    <citation type="submission" date="2020-03" db="EMBL/GenBank/DDBJ databases">
        <title>Draft sequencing of Paenibacilllus sp. S3N08.</title>
        <authorList>
            <person name="Kim D.-U."/>
        </authorList>
    </citation>
    <scope>NUCLEOTIDE SEQUENCE</scope>
    <source>
        <strain evidence="2">S3N08</strain>
    </source>
</reference>
<dbReference type="RefSeq" id="WP_166151467.1">
    <property type="nucleotide sequence ID" value="NZ_JAAOIW010000005.1"/>
</dbReference>
<dbReference type="SUPFAM" id="SSF52266">
    <property type="entry name" value="SGNH hydrolase"/>
    <property type="match status" value="1"/>
</dbReference>
<proteinExistence type="predicted"/>
<dbReference type="PANTHER" id="PTHR30383">
    <property type="entry name" value="THIOESTERASE 1/PROTEASE 1/LYSOPHOSPHOLIPASE L1"/>
    <property type="match status" value="1"/>
</dbReference>
<protein>
    <submittedName>
        <fullName evidence="2">Lipase</fullName>
    </submittedName>
</protein>
<dbReference type="InterPro" id="IPR013830">
    <property type="entry name" value="SGNH_hydro"/>
</dbReference>
<sequence length="239" mass="26781">MLSWKIKWLLVVSLVANLILMGIHSKSSGFSMLANKGTSIIEGTQEEGETTSYSHRKSLFELLPVHENSIVFLGDSLTEYNEWHEEFGKEWILNRGISGDTTSGILKRLDHIIDIKASKIFLMVGINDLGNGKSVGSITDNNEKIVKKILKESPGTELYLESCLPINADLYGNRLNNQDVKKVNSNLQTIAMKYNLTYIDLYSVMLDGDSLNKNYTKDGLHLNGEGYSTWKKALAKFIT</sequence>
<gene>
    <name evidence="2" type="ORF">G9U52_16555</name>
</gene>
<evidence type="ECO:0000313" key="3">
    <source>
        <dbReference type="Proteomes" id="UP001165962"/>
    </source>
</evidence>
<keyword evidence="3" id="KW-1185">Reference proteome</keyword>